<keyword evidence="2" id="KW-1185">Reference proteome</keyword>
<gene>
    <name evidence="1" type="ORF">BLNAU_22821</name>
</gene>
<dbReference type="EMBL" id="JARBJD010000421">
    <property type="protein sequence ID" value="KAK2942252.1"/>
    <property type="molecule type" value="Genomic_DNA"/>
</dbReference>
<evidence type="ECO:0000313" key="2">
    <source>
        <dbReference type="Proteomes" id="UP001281761"/>
    </source>
</evidence>
<comment type="caution">
    <text evidence="1">The sequence shown here is derived from an EMBL/GenBank/DDBJ whole genome shotgun (WGS) entry which is preliminary data.</text>
</comment>
<sequence>MRTNAPSIDYLTLEVPLLHDTRRYYHEMIHIFLSHEYVPGISRFGYLSGLRQCVAADSILIHESSPDANPTSIPCVWESEYGHYHTFNGNSCVSEFRATFRRRERLVCPLMDCSRAKFLVKDTSSSSLLFGYNVGLSKYVFSPHLMQLMEQVIMLPFWFMTPTDLPYSPKLTMKYREKDDLTSLNSTGGEGMFLATLRTKSTLDVDYRVFSPCRLGAIEICPNEATVSITAGATGKLTVSAFILTLTSISFDGQSVEHSTSLLGISASGSIVVSGCSFYSALNVGDESIFSSSLFSENSITFDYTTFSFSMAASITFESCSSTENDGGWISITSADLVTFLSSSLASLKPSTQTPPYSMLEKKKWYGSDTNGTEGSLLFFWYLHTSTCESTHIHADGEDHTLCGRESLPCSSFNRTLSEGLTIAADAILTSSTSQQTITMTSAASITIDQNSLTLLDLSLIAYLSKMTARSHHSLSQPLSSFTLPTALIIHSPNRSHHSLSQPLSSFTLPTALIDLTAGSLSHTSTKFHQIARSDGNGRVLEVEMVEGIMLEIDDEELCDVTTQNGVANGFFISFTTISDKSKITAFSLHNLKYSNSSSSNSNGAFVLVEGNNLDQWIAYDDPRFTGSFETGVSFEWLWSIELTTTLNTSLLFYLIAGSGGIGVASDGLDLEKCGDNSVWCRTLEHSLTRASEVPKNQLHVMGEVSVGNEVEMEGVTVKGLPVMSSIVLSSSGCLREETGDTIQFESVTIVLKEGGRSSAALVVLFGHMNRSMVEISVLADQTTPLFKSVNSILTLQTITISSSHHVGTLMDCEKGTVSVNSLVSANISFSSTPIRLSDLRSARLVQLQVSNTSDLVFMECSNITALSLQSCSFEGPVIPTQASHNEHESLCEWTTGVITIVDSTPLLRACSFVCHVVKRIRSCGMEIESNERVENRRHVVIVIIFTQ</sequence>
<evidence type="ECO:0000313" key="1">
    <source>
        <dbReference type="EMBL" id="KAK2942252.1"/>
    </source>
</evidence>
<name>A0ABQ9WU49_9EUKA</name>
<accession>A0ABQ9WU49</accession>
<proteinExistence type="predicted"/>
<protein>
    <submittedName>
        <fullName evidence="1">Uncharacterized protein</fullName>
    </submittedName>
</protein>
<reference evidence="1 2" key="1">
    <citation type="journal article" date="2022" name="bioRxiv">
        <title>Genomics of Preaxostyla Flagellates Illuminates Evolutionary Transitions and the Path Towards Mitochondrial Loss.</title>
        <authorList>
            <person name="Novak L.V.F."/>
            <person name="Treitli S.C."/>
            <person name="Pyrih J."/>
            <person name="Halakuc P."/>
            <person name="Pipaliya S.V."/>
            <person name="Vacek V."/>
            <person name="Brzon O."/>
            <person name="Soukal P."/>
            <person name="Eme L."/>
            <person name="Dacks J.B."/>
            <person name="Karnkowska A."/>
            <person name="Elias M."/>
            <person name="Hampl V."/>
        </authorList>
    </citation>
    <scope>NUCLEOTIDE SEQUENCE [LARGE SCALE GENOMIC DNA]</scope>
    <source>
        <strain evidence="1">NAU3</strain>
        <tissue evidence="1">Gut</tissue>
    </source>
</reference>
<dbReference type="Proteomes" id="UP001281761">
    <property type="component" value="Unassembled WGS sequence"/>
</dbReference>
<organism evidence="1 2">
    <name type="scientific">Blattamonas nauphoetae</name>
    <dbReference type="NCBI Taxonomy" id="2049346"/>
    <lineage>
        <taxon>Eukaryota</taxon>
        <taxon>Metamonada</taxon>
        <taxon>Preaxostyla</taxon>
        <taxon>Oxymonadida</taxon>
        <taxon>Blattamonas</taxon>
    </lineage>
</organism>